<dbReference type="EMBL" id="AZFH01000198">
    <property type="protein sequence ID" value="KRL76638.1"/>
    <property type="molecule type" value="Genomic_DNA"/>
</dbReference>
<dbReference type="AlphaFoldDB" id="A0A0R1T774"/>
<keyword evidence="1" id="KW-0472">Membrane</keyword>
<protein>
    <submittedName>
        <fullName evidence="2">Uncharacterized protein</fullName>
    </submittedName>
</protein>
<feature type="transmembrane region" description="Helical" evidence="1">
    <location>
        <begin position="5"/>
        <end position="25"/>
    </location>
</feature>
<comment type="caution">
    <text evidence="2">The sequence shown here is derived from an EMBL/GenBank/DDBJ whole genome shotgun (WGS) entry which is preliminary data.</text>
</comment>
<reference evidence="2 3" key="1">
    <citation type="journal article" date="2015" name="Genome Announc.">
        <title>Expanding the biotechnology potential of lactobacilli through comparative genomics of 213 strains and associated genera.</title>
        <authorList>
            <person name="Sun Z."/>
            <person name="Harris H.M."/>
            <person name="McCann A."/>
            <person name="Guo C."/>
            <person name="Argimon S."/>
            <person name="Zhang W."/>
            <person name="Yang X."/>
            <person name="Jeffery I.B."/>
            <person name="Cooney J.C."/>
            <person name="Kagawa T.F."/>
            <person name="Liu W."/>
            <person name="Song Y."/>
            <person name="Salvetti E."/>
            <person name="Wrobel A."/>
            <person name="Rasinkangas P."/>
            <person name="Parkhill J."/>
            <person name="Rea M.C."/>
            <person name="O'Sullivan O."/>
            <person name="Ritari J."/>
            <person name="Douillard F.P."/>
            <person name="Paul Ross R."/>
            <person name="Yang R."/>
            <person name="Briner A.E."/>
            <person name="Felis G.E."/>
            <person name="de Vos W.M."/>
            <person name="Barrangou R."/>
            <person name="Klaenhammer T.R."/>
            <person name="Caufield P.W."/>
            <person name="Cui Y."/>
            <person name="Zhang H."/>
            <person name="O'Toole P.W."/>
        </authorList>
    </citation>
    <scope>NUCLEOTIDE SEQUENCE [LARGE SCALE GENOMIC DNA]</scope>
    <source>
        <strain evidence="2 3">DSM 15833</strain>
    </source>
</reference>
<dbReference type="RefSeq" id="WP_155889581.1">
    <property type="nucleotide sequence ID" value="NZ_AZFH01000198.1"/>
</dbReference>
<proteinExistence type="predicted"/>
<accession>A0A0R1T774</accession>
<name>A0A0R1T774_9LACO</name>
<feature type="transmembrane region" description="Helical" evidence="1">
    <location>
        <begin position="31"/>
        <end position="49"/>
    </location>
</feature>
<evidence type="ECO:0000256" key="1">
    <source>
        <dbReference type="SAM" id="Phobius"/>
    </source>
</evidence>
<evidence type="ECO:0000313" key="3">
    <source>
        <dbReference type="Proteomes" id="UP000051048"/>
    </source>
</evidence>
<dbReference type="Proteomes" id="UP000051048">
    <property type="component" value="Unassembled WGS sequence"/>
</dbReference>
<sequence>MAKVIIGEILQVLALFIVAGLAGSSDLGRPVWWHGLFLAIVVGIVGLLLDQDEKTRQ</sequence>
<dbReference type="PATRIC" id="fig|1423740.3.peg.2036"/>
<dbReference type="STRING" id="1423740.FC36_GL001881"/>
<keyword evidence="1" id="KW-0812">Transmembrane</keyword>
<gene>
    <name evidence="2" type="ORF">FC36_GL001881</name>
</gene>
<evidence type="ECO:0000313" key="2">
    <source>
        <dbReference type="EMBL" id="KRL76638.1"/>
    </source>
</evidence>
<organism evidence="2 3">
    <name type="scientific">Ligilactobacillus equi DSM 15833 = JCM 10991</name>
    <dbReference type="NCBI Taxonomy" id="1423740"/>
    <lineage>
        <taxon>Bacteria</taxon>
        <taxon>Bacillati</taxon>
        <taxon>Bacillota</taxon>
        <taxon>Bacilli</taxon>
        <taxon>Lactobacillales</taxon>
        <taxon>Lactobacillaceae</taxon>
        <taxon>Ligilactobacillus</taxon>
    </lineage>
</organism>
<keyword evidence="1" id="KW-1133">Transmembrane helix</keyword>